<sequence>MKNKFAASLLAVALLLAFFVVPAAAVEGRIATLSVQKVLDNSVVAGEARRQIEAEFEKHRSSLQREQRELEELHREIEQKGSVWSEQVRSQKERELQRRYREFEARNEDAQLAVQELEQELMEPILEALNKIIDQLGREEGYDLILEYTMKGLRTRTGLLYAADALDISREVKEKLDARLGTNE</sequence>
<gene>
    <name evidence="5" type="ordered locus">DaAHT2_1034</name>
</gene>
<feature type="signal peptide" evidence="4">
    <location>
        <begin position="1"/>
        <end position="25"/>
    </location>
</feature>
<dbReference type="OrthoDB" id="5417975at2"/>
<organism evidence="5 6">
    <name type="scientific">Desulfurivibrio alkaliphilus (strain DSM 19089 / UNIQEM U267 / AHT2)</name>
    <dbReference type="NCBI Taxonomy" id="589865"/>
    <lineage>
        <taxon>Bacteria</taxon>
        <taxon>Pseudomonadati</taxon>
        <taxon>Thermodesulfobacteriota</taxon>
        <taxon>Desulfobulbia</taxon>
        <taxon>Desulfobulbales</taxon>
        <taxon>Desulfobulbaceae</taxon>
        <taxon>Desulfurivibrio</taxon>
    </lineage>
</organism>
<keyword evidence="2 4" id="KW-0732">Signal</keyword>
<reference evidence="6" key="1">
    <citation type="submission" date="2010-02" db="EMBL/GenBank/DDBJ databases">
        <title>Complete sequence of Desulfurivibrio alkaliphilus AHT2.</title>
        <authorList>
            <consortium name="US DOE Joint Genome Institute"/>
            <person name="Pitluck S."/>
            <person name="Chertkov O."/>
            <person name="Detter J.C."/>
            <person name="Han C."/>
            <person name="Tapia R."/>
            <person name="Larimer F."/>
            <person name="Land M."/>
            <person name="Hauser L."/>
            <person name="Kyrpides N."/>
            <person name="Mikhailova N."/>
            <person name="Sorokin D.Y."/>
            <person name="Muyzer G."/>
            <person name="Woyke T."/>
        </authorList>
    </citation>
    <scope>NUCLEOTIDE SEQUENCE [LARGE SCALE GENOMIC DNA]</scope>
    <source>
        <strain evidence="6">DSM 19089 / UNIQEM U267 / AHT2</strain>
    </source>
</reference>
<feature type="coiled-coil region" evidence="3">
    <location>
        <begin position="49"/>
        <end position="120"/>
    </location>
</feature>
<evidence type="ECO:0000313" key="6">
    <source>
        <dbReference type="Proteomes" id="UP000001508"/>
    </source>
</evidence>
<keyword evidence="3" id="KW-0175">Coiled coil</keyword>
<dbReference type="SMART" id="SM00935">
    <property type="entry name" value="OmpH"/>
    <property type="match status" value="1"/>
</dbReference>
<dbReference type="PANTHER" id="PTHR35089:SF1">
    <property type="entry name" value="CHAPERONE PROTEIN SKP"/>
    <property type="match status" value="1"/>
</dbReference>
<dbReference type="GO" id="GO:0005829">
    <property type="term" value="C:cytosol"/>
    <property type="evidence" value="ECO:0007669"/>
    <property type="project" value="TreeGrafter"/>
</dbReference>
<name>D6Z2F7_DESAT</name>
<evidence type="ECO:0000256" key="1">
    <source>
        <dbReference type="ARBA" id="ARBA00009091"/>
    </source>
</evidence>
<dbReference type="AlphaFoldDB" id="D6Z2F7"/>
<dbReference type="HOGENOM" id="CLU_101388_3_2_7"/>
<feature type="chain" id="PRO_5003091256" evidence="4">
    <location>
        <begin position="26"/>
        <end position="184"/>
    </location>
</feature>
<dbReference type="InterPro" id="IPR005632">
    <property type="entry name" value="Chaperone_Skp"/>
</dbReference>
<dbReference type="Pfam" id="PF03938">
    <property type="entry name" value="OmpH"/>
    <property type="match status" value="1"/>
</dbReference>
<evidence type="ECO:0000256" key="4">
    <source>
        <dbReference type="SAM" id="SignalP"/>
    </source>
</evidence>
<dbReference type="Gene3D" id="3.30.910.20">
    <property type="entry name" value="Skp domain"/>
    <property type="match status" value="1"/>
</dbReference>
<dbReference type="InParanoid" id="D6Z2F7"/>
<dbReference type="InterPro" id="IPR024930">
    <property type="entry name" value="Skp_dom_sf"/>
</dbReference>
<dbReference type="GO" id="GO:0050821">
    <property type="term" value="P:protein stabilization"/>
    <property type="evidence" value="ECO:0007669"/>
    <property type="project" value="TreeGrafter"/>
</dbReference>
<dbReference type="SUPFAM" id="SSF111384">
    <property type="entry name" value="OmpH-like"/>
    <property type="match status" value="1"/>
</dbReference>
<dbReference type="RefSeq" id="WP_013163261.1">
    <property type="nucleotide sequence ID" value="NC_014216.1"/>
</dbReference>
<dbReference type="eggNOG" id="COG2825">
    <property type="taxonomic scope" value="Bacteria"/>
</dbReference>
<comment type="similarity">
    <text evidence="1">Belongs to the Skp family.</text>
</comment>
<dbReference type="KEGG" id="dak:DaAHT2_1034"/>
<keyword evidence="6" id="KW-1185">Reference proteome</keyword>
<dbReference type="STRING" id="589865.DaAHT2_1034"/>
<evidence type="ECO:0000313" key="5">
    <source>
        <dbReference type="EMBL" id="ADH85732.1"/>
    </source>
</evidence>
<proteinExistence type="inferred from homology"/>
<evidence type="ECO:0000256" key="2">
    <source>
        <dbReference type="ARBA" id="ARBA00022729"/>
    </source>
</evidence>
<evidence type="ECO:0000256" key="3">
    <source>
        <dbReference type="SAM" id="Coils"/>
    </source>
</evidence>
<dbReference type="PANTHER" id="PTHR35089">
    <property type="entry name" value="CHAPERONE PROTEIN SKP"/>
    <property type="match status" value="1"/>
</dbReference>
<protein>
    <submittedName>
        <fullName evidence="5">Outer membrane chaperone Skp (OmpH)</fullName>
    </submittedName>
</protein>
<dbReference type="GO" id="GO:0051082">
    <property type="term" value="F:unfolded protein binding"/>
    <property type="evidence" value="ECO:0007669"/>
    <property type="project" value="InterPro"/>
</dbReference>
<dbReference type="Proteomes" id="UP000001508">
    <property type="component" value="Chromosome"/>
</dbReference>
<accession>D6Z2F7</accession>
<dbReference type="EMBL" id="CP001940">
    <property type="protein sequence ID" value="ADH85732.1"/>
    <property type="molecule type" value="Genomic_DNA"/>
</dbReference>